<dbReference type="Pfam" id="PF00583">
    <property type="entry name" value="Acetyltransf_1"/>
    <property type="match status" value="1"/>
</dbReference>
<reference evidence="4 5" key="1">
    <citation type="submission" date="2018-10" db="EMBL/GenBank/DDBJ databases">
        <authorList>
            <person name="Li J."/>
        </authorList>
    </citation>
    <scope>NUCLEOTIDE SEQUENCE [LARGE SCALE GENOMIC DNA]</scope>
    <source>
        <strain evidence="4 5">IF 016277</strain>
    </source>
</reference>
<evidence type="ECO:0000256" key="2">
    <source>
        <dbReference type="ARBA" id="ARBA00023315"/>
    </source>
</evidence>
<evidence type="ECO:0000256" key="1">
    <source>
        <dbReference type="ARBA" id="ARBA00022679"/>
    </source>
</evidence>
<gene>
    <name evidence="4" type="ORF">D9V32_11275</name>
</gene>
<dbReference type="PROSITE" id="PS51186">
    <property type="entry name" value="GNAT"/>
    <property type="match status" value="1"/>
</dbReference>
<accession>A0A3L7A406</accession>
<evidence type="ECO:0000313" key="4">
    <source>
        <dbReference type="EMBL" id="RLP75083.1"/>
    </source>
</evidence>
<dbReference type="InterPro" id="IPR050832">
    <property type="entry name" value="Bact_Acetyltransf"/>
</dbReference>
<dbReference type="AlphaFoldDB" id="A0A3L7A406"/>
<dbReference type="InterPro" id="IPR016181">
    <property type="entry name" value="Acyl_CoA_acyltransferase"/>
</dbReference>
<proteinExistence type="predicted"/>
<organism evidence="4 5">
    <name type="scientific">Mycetocola tolaasinivorans</name>
    <dbReference type="NCBI Taxonomy" id="76635"/>
    <lineage>
        <taxon>Bacteria</taxon>
        <taxon>Bacillati</taxon>
        <taxon>Actinomycetota</taxon>
        <taxon>Actinomycetes</taxon>
        <taxon>Micrococcales</taxon>
        <taxon>Microbacteriaceae</taxon>
        <taxon>Mycetocola</taxon>
    </lineage>
</organism>
<dbReference type="GO" id="GO:0016747">
    <property type="term" value="F:acyltransferase activity, transferring groups other than amino-acyl groups"/>
    <property type="evidence" value="ECO:0007669"/>
    <property type="project" value="InterPro"/>
</dbReference>
<sequence>MPENTTPAREEFVYVSPEDPRALPLFTELAEEYDQRYGSIFGEPASAELYRYPAETFLPPLGAFVLLLRDGVAVAGGAFKILDDRTTELKRIWASSAHRRQGLAKRVLTELEDESRRRGYVRSYLTTGPRQPEAVRLYLGAGWTPLFDVDATADEIGVYGFAKSLTEAPLEAEDIQRGYDAERAEARVAFSHLLSGESTAA</sequence>
<dbReference type="OrthoDB" id="70840at2"/>
<comment type="caution">
    <text evidence="4">The sequence shown here is derived from an EMBL/GenBank/DDBJ whole genome shotgun (WGS) entry which is preliminary data.</text>
</comment>
<dbReference type="InterPro" id="IPR000182">
    <property type="entry name" value="GNAT_dom"/>
</dbReference>
<name>A0A3L7A406_9MICO</name>
<dbReference type="Gene3D" id="3.40.630.30">
    <property type="match status" value="1"/>
</dbReference>
<keyword evidence="1 4" id="KW-0808">Transferase</keyword>
<dbReference type="EMBL" id="RCUX01000008">
    <property type="protein sequence ID" value="RLP75083.1"/>
    <property type="molecule type" value="Genomic_DNA"/>
</dbReference>
<evidence type="ECO:0000259" key="3">
    <source>
        <dbReference type="PROSITE" id="PS51186"/>
    </source>
</evidence>
<dbReference type="PANTHER" id="PTHR43877">
    <property type="entry name" value="AMINOALKYLPHOSPHONATE N-ACETYLTRANSFERASE-RELATED-RELATED"/>
    <property type="match status" value="1"/>
</dbReference>
<keyword evidence="5" id="KW-1185">Reference proteome</keyword>
<dbReference type="Proteomes" id="UP000272503">
    <property type="component" value="Unassembled WGS sequence"/>
</dbReference>
<dbReference type="PANTHER" id="PTHR43877:SF2">
    <property type="entry name" value="AMINOALKYLPHOSPHONATE N-ACETYLTRANSFERASE-RELATED"/>
    <property type="match status" value="1"/>
</dbReference>
<feature type="domain" description="N-acetyltransferase" evidence="3">
    <location>
        <begin position="13"/>
        <end position="166"/>
    </location>
</feature>
<keyword evidence="2" id="KW-0012">Acyltransferase</keyword>
<protein>
    <submittedName>
        <fullName evidence="4">GNAT family N-acetyltransferase</fullName>
    </submittedName>
</protein>
<dbReference type="SUPFAM" id="SSF55729">
    <property type="entry name" value="Acyl-CoA N-acyltransferases (Nat)"/>
    <property type="match status" value="1"/>
</dbReference>
<evidence type="ECO:0000313" key="5">
    <source>
        <dbReference type="Proteomes" id="UP000272503"/>
    </source>
</evidence>
<dbReference type="CDD" id="cd04301">
    <property type="entry name" value="NAT_SF"/>
    <property type="match status" value="1"/>
</dbReference>